<keyword evidence="5" id="KW-0547">Nucleotide-binding</keyword>
<dbReference type="Pfam" id="PF14484">
    <property type="entry name" value="FISNA"/>
    <property type="match status" value="1"/>
</dbReference>
<dbReference type="Proteomes" id="UP000007635">
    <property type="component" value="Unassembled WGS sequence"/>
</dbReference>
<dbReference type="GeneTree" id="ENSGT01120000271898"/>
<dbReference type="PROSITE" id="PS50837">
    <property type="entry name" value="NACHT"/>
    <property type="match status" value="1"/>
</dbReference>
<keyword evidence="4" id="KW-0677">Repeat</keyword>
<feature type="compositionally biased region" description="Polar residues" evidence="7">
    <location>
        <begin position="112"/>
        <end position="123"/>
    </location>
</feature>
<comment type="subcellular location">
    <subcellularLocation>
        <location evidence="1">Cytoplasm</location>
    </subcellularLocation>
</comment>
<name>A0AAQ4RJL3_GASAC</name>
<dbReference type="InterPro" id="IPR007111">
    <property type="entry name" value="NACHT_NTPase"/>
</dbReference>
<reference evidence="9 10" key="1">
    <citation type="journal article" date="2021" name="G3 (Bethesda)">
        <title>Improved contiguity of the threespine stickleback genome using long-read sequencing.</title>
        <authorList>
            <person name="Nath S."/>
            <person name="Shaw D.E."/>
            <person name="White M.A."/>
        </authorList>
    </citation>
    <scope>NUCLEOTIDE SEQUENCE [LARGE SCALE GENOMIC DNA]</scope>
    <source>
        <strain evidence="9 10">Lake Benthic</strain>
    </source>
</reference>
<dbReference type="InterPro" id="IPR041267">
    <property type="entry name" value="NLRP_HD2"/>
</dbReference>
<dbReference type="AlphaFoldDB" id="A0AAQ4RJL3"/>
<proteinExistence type="predicted"/>
<evidence type="ECO:0000256" key="5">
    <source>
        <dbReference type="ARBA" id="ARBA00022741"/>
    </source>
</evidence>
<dbReference type="InterPro" id="IPR041075">
    <property type="entry name" value="NOD1/2_WH"/>
</dbReference>
<evidence type="ECO:0000256" key="6">
    <source>
        <dbReference type="ARBA" id="ARBA00022840"/>
    </source>
</evidence>
<evidence type="ECO:0000313" key="10">
    <source>
        <dbReference type="Proteomes" id="UP000007635"/>
    </source>
</evidence>
<dbReference type="Gene3D" id="3.80.10.10">
    <property type="entry name" value="Ribonuclease Inhibitor"/>
    <property type="match status" value="1"/>
</dbReference>
<dbReference type="GO" id="GO:0005737">
    <property type="term" value="C:cytoplasm"/>
    <property type="evidence" value="ECO:0007669"/>
    <property type="project" value="UniProtKB-SubCell"/>
</dbReference>
<dbReference type="InterPro" id="IPR029495">
    <property type="entry name" value="NACHT-assoc"/>
</dbReference>
<evidence type="ECO:0000256" key="4">
    <source>
        <dbReference type="ARBA" id="ARBA00022737"/>
    </source>
</evidence>
<dbReference type="SMART" id="SM00368">
    <property type="entry name" value="LRR_RI"/>
    <property type="match status" value="2"/>
</dbReference>
<evidence type="ECO:0000259" key="8">
    <source>
        <dbReference type="PROSITE" id="PS50837"/>
    </source>
</evidence>
<dbReference type="SUPFAM" id="SSF52047">
    <property type="entry name" value="RNI-like"/>
    <property type="match status" value="1"/>
</dbReference>
<dbReference type="PROSITE" id="PS51450">
    <property type="entry name" value="LRR"/>
    <property type="match status" value="1"/>
</dbReference>
<evidence type="ECO:0000256" key="2">
    <source>
        <dbReference type="ARBA" id="ARBA00022490"/>
    </source>
</evidence>
<organism evidence="9 10">
    <name type="scientific">Gasterosteus aculeatus aculeatus</name>
    <name type="common">three-spined stickleback</name>
    <dbReference type="NCBI Taxonomy" id="481459"/>
    <lineage>
        <taxon>Eukaryota</taxon>
        <taxon>Metazoa</taxon>
        <taxon>Chordata</taxon>
        <taxon>Craniata</taxon>
        <taxon>Vertebrata</taxon>
        <taxon>Euteleostomi</taxon>
        <taxon>Actinopterygii</taxon>
        <taxon>Neopterygii</taxon>
        <taxon>Teleostei</taxon>
        <taxon>Neoteleostei</taxon>
        <taxon>Acanthomorphata</taxon>
        <taxon>Eupercaria</taxon>
        <taxon>Perciformes</taxon>
        <taxon>Cottioidei</taxon>
        <taxon>Gasterosteales</taxon>
        <taxon>Gasterosteidae</taxon>
        <taxon>Gasterosteus</taxon>
    </lineage>
</organism>
<dbReference type="Pfam" id="PF05729">
    <property type="entry name" value="NACHT"/>
    <property type="match status" value="1"/>
</dbReference>
<dbReference type="InterPro" id="IPR027417">
    <property type="entry name" value="P-loop_NTPase"/>
</dbReference>
<dbReference type="InterPro" id="IPR051261">
    <property type="entry name" value="NLR"/>
</dbReference>
<dbReference type="PANTHER" id="PTHR24106">
    <property type="entry name" value="NACHT, LRR AND CARD DOMAINS-CONTAINING"/>
    <property type="match status" value="1"/>
</dbReference>
<evidence type="ECO:0000256" key="1">
    <source>
        <dbReference type="ARBA" id="ARBA00004496"/>
    </source>
</evidence>
<reference evidence="9" key="3">
    <citation type="submission" date="2025-09" db="UniProtKB">
        <authorList>
            <consortium name="Ensembl"/>
        </authorList>
    </citation>
    <scope>IDENTIFICATION</scope>
</reference>
<keyword evidence="3" id="KW-0433">Leucine-rich repeat</keyword>
<reference evidence="9" key="2">
    <citation type="submission" date="2025-08" db="UniProtKB">
        <authorList>
            <consortium name="Ensembl"/>
        </authorList>
    </citation>
    <scope>IDENTIFICATION</scope>
</reference>
<feature type="compositionally biased region" description="Basic and acidic residues" evidence="7">
    <location>
        <begin position="95"/>
        <end position="104"/>
    </location>
</feature>
<dbReference type="FunFam" id="3.40.50.300:FF:001524">
    <property type="entry name" value="Si:dkey-126g1.7"/>
    <property type="match status" value="1"/>
</dbReference>
<accession>A0AAQ4RJL3</accession>
<keyword evidence="2" id="KW-0963">Cytoplasm</keyword>
<feature type="region of interest" description="Disordered" evidence="7">
    <location>
        <begin position="1"/>
        <end position="48"/>
    </location>
</feature>
<dbReference type="InterPro" id="IPR032675">
    <property type="entry name" value="LRR_dom_sf"/>
</dbReference>
<dbReference type="Ensembl" id="ENSGACT00000074475.1">
    <property type="protein sequence ID" value="ENSGACP00000063956.1"/>
    <property type="gene ID" value="ENSGACG00000026408.1"/>
</dbReference>
<feature type="region of interest" description="Disordered" evidence="7">
    <location>
        <begin position="63"/>
        <end position="123"/>
    </location>
</feature>
<evidence type="ECO:0000256" key="7">
    <source>
        <dbReference type="SAM" id="MobiDB-lite"/>
    </source>
</evidence>
<dbReference type="Gene3D" id="3.40.50.300">
    <property type="entry name" value="P-loop containing nucleotide triphosphate hydrolases"/>
    <property type="match status" value="1"/>
</dbReference>
<feature type="domain" description="NACHT" evidence="8">
    <location>
        <begin position="294"/>
        <end position="428"/>
    </location>
</feature>
<keyword evidence="6" id="KW-0067">ATP-binding</keyword>
<evidence type="ECO:0000256" key="3">
    <source>
        <dbReference type="ARBA" id="ARBA00022614"/>
    </source>
</evidence>
<keyword evidence="10" id="KW-1185">Reference proteome</keyword>
<dbReference type="Pfam" id="PF17776">
    <property type="entry name" value="NLRC4_HD2"/>
    <property type="match status" value="1"/>
</dbReference>
<protein>
    <recommendedName>
        <fullName evidence="8">NACHT domain-containing protein</fullName>
    </recommendedName>
</protein>
<dbReference type="Pfam" id="PF17779">
    <property type="entry name" value="WHD_NOD2"/>
    <property type="match status" value="1"/>
</dbReference>
<dbReference type="GO" id="GO:0005524">
    <property type="term" value="F:ATP binding"/>
    <property type="evidence" value="ECO:0007669"/>
    <property type="project" value="UniProtKB-KW"/>
</dbReference>
<sequence>MNQAEDPEDGVPPSEAPLCGEHDSQTKAQRTHQRPGPGPGPSCVSMKSNRSMELPIVFKDVVPSVDASSHQQRGKSPEPRCLSMKSHRSKGRPINFKDGRRSYDPEEDQESSEVPTSPSAQQHQTNLDSIFMLLEENILTFVKNELKKIQKVVSSDYPECLEKEDEEELDEEQRRSREAFVKISVHFLRRMKQEELAERLQSRLHAAVCQRELKSNLKKKFQCVFEGIAKAGNPTLLSEIYTELYITEGGTAEVNEEHEVRQIETASRNPARPETTIRQEDLLKASAGGEEPIRTVMTKGVAGIGKTVLTQKFTLDWAEDRDHQDIQFTFPFTFRELNVLREKKFSLVGLVHHFFCETRAAGICRFEEFQVVFIFDGLDECRLPLDFHNNEILTDVTESASVDVLLTNLIRGKLLPSARLWITTRPAAANQIPPECVGLVTEVRGFTDPQKEEYFRKRFRDEEQASRIISHIKTSRSLHIMCHIPVFCWITATVLEEVFKTREGGELPKTLTEMYIHFLVVQSKVKKVKYDGGAETDPHWSPESRKMIESLGKLAFDQLQKGNLIFYESDLTECGIEIRAASVYSGVFTQIFREERGLYQDNVFCFVHLSVQEFLAALHVHLTFFSSGVNLLSEEQKNSLVSKVFRVKPQVKRLYQSAVDKALQSPNGHLDLFLRFLLGLSLETNQTLLRGLLTQTGSRSQTNQRTVQYIKKKISKNVSPEKSINLFHCLIELNDGSLVEEIQQSLRSGRLSTEELSPAQWSALVFILLSSEEDLEVFDLKKYSASEEALLRLLPVVKASNKVLLSSCNLSERSCDALSSVLSSQSSSLRELDLSNNHLQDSGVKLLSAGLKSPHCELETLRSGSN</sequence>
<evidence type="ECO:0000313" key="9">
    <source>
        <dbReference type="Ensembl" id="ENSGACP00000063956.1"/>
    </source>
</evidence>
<dbReference type="SMART" id="SM01288">
    <property type="entry name" value="FISNA"/>
    <property type="match status" value="1"/>
</dbReference>
<dbReference type="InterPro" id="IPR001611">
    <property type="entry name" value="Leu-rich_rpt"/>
</dbReference>